<sequence>MKVLYALSDMEIELSENYVATLYIENMLYFRHTLQELSAQIAGAEGHWVFTQAQQQLDCKKDVILVTDLFHIDGNQKSVLSKLHAYLTSIAEEESELLYEINDKLRRLYTEITLQAPVEVGYKAALSAQDLIKAGDFKFEWGETELLERLVTYLDIICDLLKSKLIVLVNVRKYMTEEELKLVYEHCIRKKIPIFCIESGYTCHSVDELLEKVYTIDKDLCFIY</sequence>
<reference evidence="2" key="1">
    <citation type="submission" date="2016-01" db="EMBL/GenBank/DDBJ databases">
        <authorList>
            <person name="Mitreva M."/>
            <person name="Pepin K.H."/>
            <person name="Mihindukulasuriya K.A."/>
            <person name="Fulton R."/>
            <person name="Fronick C."/>
            <person name="O'Laughlin M."/>
            <person name="Miner T."/>
            <person name="Herter B."/>
            <person name="Rosa B.A."/>
            <person name="Cordes M."/>
            <person name="Tomlinson C."/>
            <person name="Wollam A."/>
            <person name="Palsikar V.B."/>
            <person name="Mardis E.R."/>
            <person name="Wilson R.K."/>
        </authorList>
    </citation>
    <scope>NUCLEOTIDE SEQUENCE [LARGE SCALE GENOMIC DNA]</scope>
    <source>
        <strain evidence="2">KA00182</strain>
    </source>
</reference>
<dbReference type="InterPro" id="IPR010146">
    <property type="entry name" value="CRISPR-assoc_prot_Csn2-typ"/>
</dbReference>
<proteinExistence type="predicted"/>
<gene>
    <name evidence="1" type="ORF">HMPREF3182_00312</name>
</gene>
<dbReference type="Proteomes" id="UP000070160">
    <property type="component" value="Unassembled WGS sequence"/>
</dbReference>
<dbReference type="CDD" id="cd09644">
    <property type="entry name" value="Csn2"/>
    <property type="match status" value="1"/>
</dbReference>
<accession>A0A134CKJ9</accession>
<dbReference type="PATRIC" id="fig|1588748.3.peg.300"/>
<dbReference type="InterPro" id="IPR038600">
    <property type="entry name" value="Csn2_sf"/>
</dbReference>
<dbReference type="AlphaFoldDB" id="A0A134CKJ9"/>
<dbReference type="RefSeq" id="WP_062485099.1">
    <property type="nucleotide sequence ID" value="NZ_KQ960929.1"/>
</dbReference>
<keyword evidence="2" id="KW-1185">Reference proteome</keyword>
<dbReference type="Pfam" id="PF09711">
    <property type="entry name" value="Cas_Csn2"/>
    <property type="match status" value="1"/>
</dbReference>
<name>A0A134CKJ9_9FIRM</name>
<evidence type="ECO:0000313" key="1">
    <source>
        <dbReference type="EMBL" id="KXB92741.1"/>
    </source>
</evidence>
<evidence type="ECO:0000313" key="2">
    <source>
        <dbReference type="Proteomes" id="UP000070160"/>
    </source>
</evidence>
<organism evidence="1 2">
    <name type="scientific">Megasphaera hutchinsoni</name>
    <dbReference type="NCBI Taxonomy" id="1588748"/>
    <lineage>
        <taxon>Bacteria</taxon>
        <taxon>Bacillati</taxon>
        <taxon>Bacillota</taxon>
        <taxon>Negativicutes</taxon>
        <taxon>Veillonellales</taxon>
        <taxon>Veillonellaceae</taxon>
        <taxon>Megasphaera</taxon>
    </lineage>
</organism>
<comment type="caution">
    <text evidence="1">The sequence shown here is derived from an EMBL/GenBank/DDBJ whole genome shotgun (WGS) entry which is preliminary data.</text>
</comment>
<dbReference type="NCBIfam" id="TIGR01866">
    <property type="entry name" value="cas_Csn2"/>
    <property type="match status" value="1"/>
</dbReference>
<dbReference type="EMBL" id="LSDT01000006">
    <property type="protein sequence ID" value="KXB92741.1"/>
    <property type="molecule type" value="Genomic_DNA"/>
</dbReference>
<dbReference type="STRING" id="1588748.HMPREF3182_00312"/>
<protein>
    <submittedName>
        <fullName evidence="1">CRISPR-associated protein, Csn2 family</fullName>
    </submittedName>
</protein>
<dbReference type="Gene3D" id="3.40.50.11940">
    <property type="match status" value="2"/>
</dbReference>